<organism evidence="3 4">
    <name type="scientific">Haloarchaeobius litoreus</name>
    <dbReference type="NCBI Taxonomy" id="755306"/>
    <lineage>
        <taxon>Archaea</taxon>
        <taxon>Methanobacteriati</taxon>
        <taxon>Methanobacteriota</taxon>
        <taxon>Stenosarchaea group</taxon>
        <taxon>Halobacteria</taxon>
        <taxon>Halobacteriales</taxon>
        <taxon>Halorubellaceae</taxon>
        <taxon>Haloarchaeobius</taxon>
    </lineage>
</organism>
<name>A0ABD6DCW8_9EURY</name>
<dbReference type="PANTHER" id="PTHR35902:SF3">
    <property type="entry name" value="NPCBM-ASSOCIATED, NEW3 DOMAIN OF ALPHA-GALACTOSIDASE"/>
    <property type="match status" value="1"/>
</dbReference>
<keyword evidence="2" id="KW-0812">Transmembrane</keyword>
<protein>
    <submittedName>
        <fullName evidence="3">COG1361 S-layer family protein</fullName>
    </submittedName>
</protein>
<feature type="region of interest" description="Disordered" evidence="1">
    <location>
        <begin position="1235"/>
        <end position="1285"/>
    </location>
</feature>
<keyword evidence="2" id="KW-0472">Membrane</keyword>
<feature type="compositionally biased region" description="Acidic residues" evidence="1">
    <location>
        <begin position="1268"/>
        <end position="1285"/>
    </location>
</feature>
<keyword evidence="2" id="KW-1133">Transmembrane helix</keyword>
<feature type="compositionally biased region" description="Gly residues" evidence="1">
    <location>
        <begin position="142"/>
        <end position="152"/>
    </location>
</feature>
<feature type="compositionally biased region" description="Acidic residues" evidence="1">
    <location>
        <begin position="153"/>
        <end position="169"/>
    </location>
</feature>
<gene>
    <name evidence="3" type="ORF">ACFSBL_00445</name>
</gene>
<sequence>MNRRVVLVVLLLVFATPASAVTVADSSSADTDDRFELVGVEGAVTEADGGQLTVTVENTGGAVEDVTAALSSAEADTGDHEPHVGTWAGGTEHSFSFDVASVAPGTGSSVSLTLTLTYTAGGTEYMKTLQLTVALGGGGGGDGGDGGGGGGDGGDDGGDGGGDGGDDGGDGGGDGGDGNDGGTGTVDAAEVFEVTDIETDVQVGSTGTLAVTIENVGDEDLTDAVVSASSLNREFLFGRSPNASRFVGDWDEGEERTVEFSVTLGNESVTEPYPVALSVDYRNEDDEPRVARGLRIGVQPRSEQRFRVSGVEGDLRVGAEGTVEGEVENRGPDDAEEAVIRIRSSEGAIQPRRTEFVLGDLDDGETEGFEFPVAVAPDAEPGEYQLTFVVVYRDDEGNRVASRGLTGTVEVDDEAAVFEVTDVETSVQVGERGTLELTLENTGDEDLTDAVVSVSSLNRDFLFGRSPNATRFVGEWEAGEEQTVEFAVVTTNDSITEPYPVDLAVRYEDEDGQAKVADDLRIGVRPRSEQRFRLDDTSGTLRVGADGTVEGEVTNRGPQTAERAVVRLVNPPPGIDPQQASFVLGDLGPGESAAFELPVRVARSVRSGDRQLRFVVEYRNRDDDPRRSAPLLGTYEVREFRDDFELVDVDSDLQVGEEGTVTLELRNRQDRTLDDATVTLQSASGELLVGRLPNGSRFVGDWEPNETRDVEFTVTSTNASDEQPYPFVATVSYDDEDGDRRRSDPFRFGVEPDEEQAFALTDADANLQVGDDGTVTATVTNEGPRDVENAVVRLTSDDPGVVPQVSQYAVGDLDEGESATVELPVRVARDAKAVPRQLSFVVSYQTDENEPRRSDTLAEQFDVDEQIPAFEVVDVDSTVQVGEEGTLELTLANVDAERASDAVVTLATRSGELLVGRAPNGSRFVGDWAPNEERTVAFTVTSTNATDVQQYPLSVSVNYEDEDGDERRSEARTFGVEPLDEQRFALADVRSTLRVGEDGNVTGLVRNVGPGTAYEVAVQVSTRSETVVVDEAEIPLGTLEAGENASFRIPASVVSDAESTPRRLTVRVVYQTADDEPRRSDPLVAAVPVAGQRDAFLVRPANATVPTGGTRTVTLLVTNNRDQVVRNVNAKLFANEPLSVPDDQAFVDQLAPNETVELQFRVSAAGDAVPKDYPLSIDFQYEQPDGETELSRSLTVPVTVAQPPGDGFPWWAIVLVVLLVLFLVGLFLWGRREDGGDGSEEGGEGGNGTETNGGSDEDEAGSSSDDGAASDDESDGGDDETDGGD</sequence>
<comment type="caution">
    <text evidence="3">The sequence shown here is derived from an EMBL/GenBank/DDBJ whole genome shotgun (WGS) entry which is preliminary data.</text>
</comment>
<feature type="transmembrane region" description="Helical" evidence="2">
    <location>
        <begin position="1208"/>
        <end position="1229"/>
    </location>
</feature>
<evidence type="ECO:0000313" key="4">
    <source>
        <dbReference type="Proteomes" id="UP001597034"/>
    </source>
</evidence>
<dbReference type="InterPro" id="IPR013783">
    <property type="entry name" value="Ig-like_fold"/>
</dbReference>
<dbReference type="Gene3D" id="2.60.40.10">
    <property type="entry name" value="Immunoglobulins"/>
    <property type="match status" value="2"/>
</dbReference>
<feature type="region of interest" description="Disordered" evidence="1">
    <location>
        <begin position="142"/>
        <end position="185"/>
    </location>
</feature>
<dbReference type="EMBL" id="JBHUDO010000001">
    <property type="protein sequence ID" value="MFD1644145.1"/>
    <property type="molecule type" value="Genomic_DNA"/>
</dbReference>
<dbReference type="RefSeq" id="WP_256399428.1">
    <property type="nucleotide sequence ID" value="NZ_JANHJR010000002.1"/>
</dbReference>
<evidence type="ECO:0000256" key="2">
    <source>
        <dbReference type="SAM" id="Phobius"/>
    </source>
</evidence>
<reference evidence="3 4" key="1">
    <citation type="journal article" date="2019" name="Int. J. Syst. Evol. Microbiol.">
        <title>The Global Catalogue of Microorganisms (GCM) 10K type strain sequencing project: providing services to taxonomists for standard genome sequencing and annotation.</title>
        <authorList>
            <consortium name="The Broad Institute Genomics Platform"/>
            <consortium name="The Broad Institute Genome Sequencing Center for Infectious Disease"/>
            <person name="Wu L."/>
            <person name="Ma J."/>
        </authorList>
    </citation>
    <scope>NUCLEOTIDE SEQUENCE [LARGE SCALE GENOMIC DNA]</scope>
    <source>
        <strain evidence="3 4">CGMCC 1.10390</strain>
    </source>
</reference>
<dbReference type="PANTHER" id="PTHR35902">
    <property type="entry name" value="S-LAYER DOMAIN-LIKE PROTEIN-RELATED"/>
    <property type="match status" value="1"/>
</dbReference>
<dbReference type="Proteomes" id="UP001597034">
    <property type="component" value="Unassembled WGS sequence"/>
</dbReference>
<proteinExistence type="predicted"/>
<evidence type="ECO:0000256" key="1">
    <source>
        <dbReference type="SAM" id="MobiDB-lite"/>
    </source>
</evidence>
<evidence type="ECO:0000313" key="3">
    <source>
        <dbReference type="EMBL" id="MFD1644145.1"/>
    </source>
</evidence>
<accession>A0ABD6DCW8</accession>
<keyword evidence="4" id="KW-1185">Reference proteome</keyword>
<feature type="compositionally biased region" description="Gly residues" evidence="1">
    <location>
        <begin position="170"/>
        <end position="184"/>
    </location>
</feature>